<gene>
    <name evidence="2" type="ORF">NA56DRAFT_449748</name>
</gene>
<dbReference type="OrthoDB" id="2906425at2759"/>
<organism evidence="2 3">
    <name type="scientific">Hyaloscypha hepaticicola</name>
    <dbReference type="NCBI Taxonomy" id="2082293"/>
    <lineage>
        <taxon>Eukaryota</taxon>
        <taxon>Fungi</taxon>
        <taxon>Dikarya</taxon>
        <taxon>Ascomycota</taxon>
        <taxon>Pezizomycotina</taxon>
        <taxon>Leotiomycetes</taxon>
        <taxon>Helotiales</taxon>
        <taxon>Hyaloscyphaceae</taxon>
        <taxon>Hyaloscypha</taxon>
    </lineage>
</organism>
<dbReference type="Gene3D" id="3.90.1200.10">
    <property type="match status" value="1"/>
</dbReference>
<sequence>MTTLSYTTIHSGYKLSPCTFEKRSRTAAEYSTQPCGDVWFKTRHWKTERIVNEAKALQLLAERTRIPIPKFIQCGQNDDGSMFLEMSRVDGIDLSEVGKKCQEPGGMRHNASGKCNECKNIAKANAEHFIQTILLPELAKLRSNRTGLDGFVLPPAWMLEYDTRSHWDVKTSSREEFVFIHGDLGPDNLRIDPDTLTVKCVIDWEHSGYFPSGFQKWSVDDSDYHALYEDHQTICELAKSIEP</sequence>
<name>A0A2J6PFW0_9HELO</name>
<dbReference type="InterPro" id="IPR051678">
    <property type="entry name" value="AGP_Transferase"/>
</dbReference>
<dbReference type="PANTHER" id="PTHR21310:SF15">
    <property type="entry name" value="AMINOGLYCOSIDE PHOSPHOTRANSFERASE DOMAIN-CONTAINING PROTEIN"/>
    <property type="match status" value="1"/>
</dbReference>
<proteinExistence type="predicted"/>
<dbReference type="InterPro" id="IPR011009">
    <property type="entry name" value="Kinase-like_dom_sf"/>
</dbReference>
<feature type="domain" description="Aminoglycoside phosphotransferase" evidence="1">
    <location>
        <begin position="43"/>
        <end position="209"/>
    </location>
</feature>
<keyword evidence="3" id="KW-1185">Reference proteome</keyword>
<dbReference type="EMBL" id="KZ613539">
    <property type="protein sequence ID" value="PMD12917.1"/>
    <property type="molecule type" value="Genomic_DNA"/>
</dbReference>
<dbReference type="InterPro" id="IPR002575">
    <property type="entry name" value="Aminoglycoside_PTrfase"/>
</dbReference>
<dbReference type="SUPFAM" id="SSF56112">
    <property type="entry name" value="Protein kinase-like (PK-like)"/>
    <property type="match status" value="1"/>
</dbReference>
<dbReference type="STRING" id="1745343.A0A2J6PFW0"/>
<accession>A0A2J6PFW0</accession>
<evidence type="ECO:0000259" key="1">
    <source>
        <dbReference type="Pfam" id="PF01636"/>
    </source>
</evidence>
<dbReference type="PANTHER" id="PTHR21310">
    <property type="entry name" value="AMINOGLYCOSIDE PHOSPHOTRANSFERASE-RELATED-RELATED"/>
    <property type="match status" value="1"/>
</dbReference>
<evidence type="ECO:0000313" key="3">
    <source>
        <dbReference type="Proteomes" id="UP000235672"/>
    </source>
</evidence>
<dbReference type="Pfam" id="PF01636">
    <property type="entry name" value="APH"/>
    <property type="match status" value="1"/>
</dbReference>
<evidence type="ECO:0000313" key="2">
    <source>
        <dbReference type="EMBL" id="PMD12917.1"/>
    </source>
</evidence>
<protein>
    <recommendedName>
        <fullName evidence="1">Aminoglycoside phosphotransferase domain-containing protein</fullName>
    </recommendedName>
</protein>
<dbReference type="AlphaFoldDB" id="A0A2J6PFW0"/>
<reference evidence="2 3" key="1">
    <citation type="submission" date="2016-05" db="EMBL/GenBank/DDBJ databases">
        <title>A degradative enzymes factory behind the ericoid mycorrhizal symbiosis.</title>
        <authorList>
            <consortium name="DOE Joint Genome Institute"/>
            <person name="Martino E."/>
            <person name="Morin E."/>
            <person name="Grelet G."/>
            <person name="Kuo A."/>
            <person name="Kohler A."/>
            <person name="Daghino S."/>
            <person name="Barry K."/>
            <person name="Choi C."/>
            <person name="Cichocki N."/>
            <person name="Clum A."/>
            <person name="Copeland A."/>
            <person name="Hainaut M."/>
            <person name="Haridas S."/>
            <person name="Labutti K."/>
            <person name="Lindquist E."/>
            <person name="Lipzen A."/>
            <person name="Khouja H.-R."/>
            <person name="Murat C."/>
            <person name="Ohm R."/>
            <person name="Olson A."/>
            <person name="Spatafora J."/>
            <person name="Veneault-Fourrey C."/>
            <person name="Henrissat B."/>
            <person name="Grigoriev I."/>
            <person name="Martin F."/>
            <person name="Perotto S."/>
        </authorList>
    </citation>
    <scope>NUCLEOTIDE SEQUENCE [LARGE SCALE GENOMIC DNA]</scope>
    <source>
        <strain evidence="2 3">UAMH 7357</strain>
    </source>
</reference>
<dbReference type="Proteomes" id="UP000235672">
    <property type="component" value="Unassembled WGS sequence"/>
</dbReference>